<keyword evidence="7 10" id="KW-1133">Transmembrane helix</keyword>
<evidence type="ECO:0000256" key="6">
    <source>
        <dbReference type="ARBA" id="ARBA00022692"/>
    </source>
</evidence>
<feature type="transmembrane region" description="Helical" evidence="10">
    <location>
        <begin position="506"/>
        <end position="528"/>
    </location>
</feature>
<dbReference type="GO" id="GO:0005886">
    <property type="term" value="C:plasma membrane"/>
    <property type="evidence" value="ECO:0007669"/>
    <property type="project" value="UniProtKB-SubCell"/>
</dbReference>
<keyword evidence="12" id="KW-1185">Reference proteome</keyword>
<evidence type="ECO:0000256" key="3">
    <source>
        <dbReference type="ARBA" id="ARBA00022475"/>
    </source>
</evidence>
<protein>
    <submittedName>
        <fullName evidence="11">Uncharacterized protein</fullName>
    </submittedName>
</protein>
<evidence type="ECO:0000256" key="7">
    <source>
        <dbReference type="ARBA" id="ARBA00022989"/>
    </source>
</evidence>
<evidence type="ECO:0000256" key="9">
    <source>
        <dbReference type="SAM" id="MobiDB-lite"/>
    </source>
</evidence>
<evidence type="ECO:0000256" key="8">
    <source>
        <dbReference type="ARBA" id="ARBA00023136"/>
    </source>
</evidence>
<evidence type="ECO:0000313" key="12">
    <source>
        <dbReference type="Proteomes" id="UP000232227"/>
    </source>
</evidence>
<dbReference type="PROSITE" id="PS51103">
    <property type="entry name" value="PTS_EIIC_TYPE_1"/>
    <property type="match status" value="1"/>
</dbReference>
<feature type="transmembrane region" description="Helical" evidence="10">
    <location>
        <begin position="53"/>
        <end position="77"/>
    </location>
</feature>
<dbReference type="Pfam" id="PF02378">
    <property type="entry name" value="PTS_EIIC"/>
    <property type="match status" value="2"/>
</dbReference>
<dbReference type="PANTHER" id="PTHR30009">
    <property type="entry name" value="CYTOCHROME C-TYPE SYNTHESIS PROTEIN AND PTS TRANSMEMBRANE COMPONENT"/>
    <property type="match status" value="1"/>
</dbReference>
<evidence type="ECO:0000256" key="4">
    <source>
        <dbReference type="ARBA" id="ARBA00022597"/>
    </source>
</evidence>
<keyword evidence="8 10" id="KW-0472">Membrane</keyword>
<evidence type="ECO:0000256" key="10">
    <source>
        <dbReference type="SAM" id="Phobius"/>
    </source>
</evidence>
<feature type="compositionally biased region" description="Basic and acidic residues" evidence="9">
    <location>
        <begin position="924"/>
        <end position="962"/>
    </location>
</feature>
<dbReference type="AlphaFoldDB" id="A0A291IR47"/>
<dbReference type="Proteomes" id="UP000232227">
    <property type="component" value="Chromosome"/>
</dbReference>
<keyword evidence="4" id="KW-0762">Sugar transport</keyword>
<name>A0A291IR47_9MOLU</name>
<dbReference type="InterPro" id="IPR050429">
    <property type="entry name" value="PTS_Glucose_EIICBA"/>
</dbReference>
<dbReference type="GO" id="GO:0008982">
    <property type="term" value="F:protein-N(PI)-phosphohistidine-sugar phosphotransferase activity"/>
    <property type="evidence" value="ECO:0007669"/>
    <property type="project" value="InterPro"/>
</dbReference>
<feature type="region of interest" description="Disordered" evidence="9">
    <location>
        <begin position="860"/>
        <end position="968"/>
    </location>
</feature>
<gene>
    <name evidence="11" type="ORF">CP520_01410</name>
</gene>
<feature type="transmembrane region" description="Helical" evidence="10">
    <location>
        <begin position="270"/>
        <end position="290"/>
    </location>
</feature>
<organism evidence="11 12">
    <name type="scientific">Mesoplasma lactucae ATCC 49193</name>
    <dbReference type="NCBI Taxonomy" id="81460"/>
    <lineage>
        <taxon>Bacteria</taxon>
        <taxon>Bacillati</taxon>
        <taxon>Mycoplasmatota</taxon>
        <taxon>Mollicutes</taxon>
        <taxon>Entomoplasmatales</taxon>
        <taxon>Entomoplasmataceae</taxon>
        <taxon>Mesoplasma</taxon>
    </lineage>
</organism>
<feature type="compositionally biased region" description="Basic and acidic residues" evidence="9">
    <location>
        <begin position="884"/>
        <end position="915"/>
    </location>
</feature>
<keyword evidence="5" id="KW-0598">Phosphotransferase system</keyword>
<feature type="transmembrane region" description="Helical" evidence="10">
    <location>
        <begin position="119"/>
        <end position="138"/>
    </location>
</feature>
<evidence type="ECO:0000313" key="11">
    <source>
        <dbReference type="EMBL" id="ATG97415.1"/>
    </source>
</evidence>
<feature type="transmembrane region" description="Helical" evidence="10">
    <location>
        <begin position="241"/>
        <end position="264"/>
    </location>
</feature>
<accession>A0A291IR47</accession>
<sequence>MTDNTNKSNPDEINGFTGSHSVDQVAMSKEDFLVKSYNKTQTKSFFHKLGNSLGLVVVTLPLAGLLAAIGGVVMNFAGNDGVYTFGVVLSGMGQTVLSNLGLLFMLAIIIGFTGNKGMAVYSGLIAYIAFVAFSVPFIRWAPDATIDNGFGVISGKFDLWFWKNLDSTTQLTKVLGLGMGPISPLNIKSTQFAHNSWQGIEALNTGVLGGIALGFVYTWMYNRFKDLKLPTAFAFFEGEKFVALLGIAIAPVVAALFIIIWPAINMGLGYVGVGLSYLPYGIDSFFYGFITRLLLPFEAHPAFYGPLWWTSAGGQLSANEYKIVAAAVARIYGGYTPGIGQEAKFFENTITPFLTNAPGGNALEVIKHYIPTTGAPSNDIFKNGEMLAAIDKAMGGTVDQRKQLETLFTDTYANIKWDTNGDQLMALELLNNNPGFDIRDTWAVNLKVTRFISGGYADLMFALPAVGLAMWSTLDKETRNKKFGYYMGAIVTCFSLGITEPIEFMFAFTAPIIYFGFYAPFFGVLQLLSNLFQVRLSSTFSQGLLDYVVNGIIPTVTRKEDAVAQTNLWVPIVIGLGGAAVAFPLFRSIFIKFEFAAPGSKAAETGEGVSASKYDKVKADYDGLLNYFGGLANIKSAKIISGTQAEITVASPESVVNNAFTADKLNTATQKDNKYTITLAKNDEGMEYLRMVVTMVNLRTHSKQEREYLKNAKKQFKANIKETRKTQGKKAAIRMRNEAREEYKIFKAKYKHTQAVNKIEAKWEIKQDKLKNSTPADMLKYNYTVDKWAKSHKKERELARADYKLSMSLASGAKAKEAIKTNYKAKMASLKPEKEAMKKAKADFKASMKQMKAQKKIDYKRNRAIGKTDSAKAEQKAKIAKQNKKVEELRKSDPKKADKLAQKYAKQNEKFEAKLKARKAKDKKKAEENAAKLAKSQEPKSARIEAKKKEAAKKAKAKDSKKSKVKKA</sequence>
<dbReference type="RefSeq" id="WP_096862703.1">
    <property type="nucleotide sequence ID" value="NZ_CP023668.1"/>
</dbReference>
<proteinExistence type="predicted"/>
<reference evidence="11 12" key="1">
    <citation type="submission" date="2017-09" db="EMBL/GenBank/DDBJ databases">
        <title>SPAdes assembly of the Mesoplasma lactucae genome.</title>
        <authorList>
            <person name="Knight T.F."/>
            <person name="Rubinstein R."/>
            <person name="Citino T."/>
        </authorList>
    </citation>
    <scope>NUCLEOTIDE SEQUENCE [LARGE SCALE GENOMIC DNA]</scope>
    <source>
        <strain evidence="11 12">831-C4</strain>
    </source>
</reference>
<comment type="subcellular location">
    <subcellularLocation>
        <location evidence="1">Cell membrane</location>
        <topology evidence="1">Multi-pass membrane protein</topology>
    </subcellularLocation>
</comment>
<dbReference type="EMBL" id="CP023668">
    <property type="protein sequence ID" value="ATG97415.1"/>
    <property type="molecule type" value="Genomic_DNA"/>
</dbReference>
<dbReference type="InterPro" id="IPR003352">
    <property type="entry name" value="PTS_EIIC"/>
</dbReference>
<feature type="transmembrane region" description="Helical" evidence="10">
    <location>
        <begin position="568"/>
        <end position="586"/>
    </location>
</feature>
<feature type="transmembrane region" description="Helical" evidence="10">
    <location>
        <begin position="83"/>
        <end position="112"/>
    </location>
</feature>
<evidence type="ECO:0000256" key="2">
    <source>
        <dbReference type="ARBA" id="ARBA00022448"/>
    </source>
</evidence>
<dbReference type="InterPro" id="IPR013013">
    <property type="entry name" value="PTS_EIIC_1"/>
</dbReference>
<keyword evidence="6 10" id="KW-0812">Transmembrane</keyword>
<dbReference type="KEGG" id="mlac:CP520_01410"/>
<keyword evidence="2" id="KW-0813">Transport</keyword>
<dbReference type="PANTHER" id="PTHR30009:SF20">
    <property type="entry name" value="PTS SYSTEM GLUCOSE-SPECIFIC EIICB COMPONENT-RELATED"/>
    <property type="match status" value="1"/>
</dbReference>
<evidence type="ECO:0000256" key="5">
    <source>
        <dbReference type="ARBA" id="ARBA00022683"/>
    </source>
</evidence>
<keyword evidence="3" id="KW-1003">Cell membrane</keyword>
<evidence type="ECO:0000256" key="1">
    <source>
        <dbReference type="ARBA" id="ARBA00004651"/>
    </source>
</evidence>
<feature type="transmembrane region" description="Helical" evidence="10">
    <location>
        <begin position="483"/>
        <end position="499"/>
    </location>
</feature>
<dbReference type="GO" id="GO:0090563">
    <property type="term" value="F:protein-phosphocysteine-sugar phosphotransferase activity"/>
    <property type="evidence" value="ECO:0007669"/>
    <property type="project" value="TreeGrafter"/>
</dbReference>
<feature type="transmembrane region" description="Helical" evidence="10">
    <location>
        <begin position="202"/>
        <end position="220"/>
    </location>
</feature>
<dbReference type="OrthoDB" id="9764327at2"/>
<dbReference type="GO" id="GO:0009401">
    <property type="term" value="P:phosphoenolpyruvate-dependent sugar phosphotransferase system"/>
    <property type="evidence" value="ECO:0007669"/>
    <property type="project" value="UniProtKB-KW"/>
</dbReference>